<dbReference type="Gene3D" id="2.60.40.4150">
    <property type="entry name" value="Type VI secretion system, lipoprotein SciN"/>
    <property type="match status" value="1"/>
</dbReference>
<dbReference type="EMBL" id="AP012342">
    <property type="protein sequence ID" value="BAM07958.1"/>
    <property type="molecule type" value="Genomic_DNA"/>
</dbReference>
<dbReference type="AlphaFoldDB" id="I0IRQ9"/>
<evidence type="ECO:0000256" key="2">
    <source>
        <dbReference type="SAM" id="Phobius"/>
    </source>
</evidence>
<keyword evidence="2" id="KW-1133">Transmembrane helix</keyword>
<dbReference type="Proteomes" id="UP000007382">
    <property type="component" value="Chromosome"/>
</dbReference>
<keyword evidence="4" id="KW-1185">Reference proteome</keyword>
<evidence type="ECO:0000256" key="1">
    <source>
        <dbReference type="SAM" id="MobiDB-lite"/>
    </source>
</evidence>
<dbReference type="HOGENOM" id="CLU_1218539_0_0_0"/>
<feature type="region of interest" description="Disordered" evidence="1">
    <location>
        <begin position="202"/>
        <end position="227"/>
    </location>
</feature>
<dbReference type="KEGG" id="lfc:LFE_2286"/>
<keyword evidence="2" id="KW-0472">Membrane</keyword>
<feature type="transmembrane region" description="Helical" evidence="2">
    <location>
        <begin position="20"/>
        <end position="40"/>
    </location>
</feature>
<name>I0IRQ9_LEPFC</name>
<dbReference type="STRING" id="1162668.LFE_2286"/>
<reference evidence="3 4" key="1">
    <citation type="journal article" date="2012" name="J. Bacteriol.">
        <title>Complete Genome Sequence of Leptospirillum ferrooxidans Strain C2-3, Isolated from a Fresh Volcanic Ash Deposit on the Island of Miyake, Japan.</title>
        <authorList>
            <person name="Fujimura R."/>
            <person name="Sato Y."/>
            <person name="Nishizawa T."/>
            <person name="Oshima K."/>
            <person name="Kim S.-W."/>
            <person name="Hattori M."/>
            <person name="Kamijo T."/>
            <person name="Ohta H."/>
        </authorList>
    </citation>
    <scope>NUCLEOTIDE SEQUENCE [LARGE SCALE GENOMIC DNA]</scope>
    <source>
        <strain evidence="3 4">C2-3</strain>
    </source>
</reference>
<keyword evidence="2" id="KW-0812">Transmembrane</keyword>
<dbReference type="PROSITE" id="PS51257">
    <property type="entry name" value="PROKAR_LIPOPROTEIN"/>
    <property type="match status" value="1"/>
</dbReference>
<dbReference type="PATRIC" id="fig|1162668.3.peg.2710"/>
<dbReference type="InterPro" id="IPR038706">
    <property type="entry name" value="Type_VI_SciN-like_sf"/>
</dbReference>
<sequence length="227" mass="25451">MAQGKKVQSHRYHKVIPVALWLPFIVLILSGCTTIGINTAPDAKIRQKVHWTWEKQAITIHVIPDRNLNLSDKKPHTLIIGIAEISDPNGFLPLLQNPDRAMETLASGKKRSGILAVRRFIISPGTAGDIVLDRMRDAVYLGIIAGYSGYSSKKDIRIRPMAVRVRRSGIIFRSNHFRPARMAVRLILGPKHLESLQVLDTTRKKKHKKKQPDHPAPAKTPSAIRPL</sequence>
<protein>
    <submittedName>
        <fullName evidence="3">Uncharacterized protein</fullName>
    </submittedName>
</protein>
<reference evidence="4" key="2">
    <citation type="submission" date="2012-03" db="EMBL/GenBank/DDBJ databases">
        <title>The complete genome sequence of the pioneer microbe on fresh volcanic deposit, Leptospirillum ferrooxidans strain C2-3.</title>
        <authorList>
            <person name="Fujimura R."/>
            <person name="Sato Y."/>
            <person name="Nishizawa T."/>
            <person name="Nanba K."/>
            <person name="Oshima K."/>
            <person name="Hattori M."/>
            <person name="Kamijo T."/>
            <person name="Ohta H."/>
        </authorList>
    </citation>
    <scope>NUCLEOTIDE SEQUENCE [LARGE SCALE GENOMIC DNA]</scope>
    <source>
        <strain evidence="4">C2-3</strain>
    </source>
</reference>
<evidence type="ECO:0000313" key="4">
    <source>
        <dbReference type="Proteomes" id="UP000007382"/>
    </source>
</evidence>
<gene>
    <name evidence="3" type="ordered locus">LFE_2286</name>
</gene>
<accession>I0IRQ9</accession>
<dbReference type="eggNOG" id="COG3521">
    <property type="taxonomic scope" value="Bacteria"/>
</dbReference>
<dbReference type="RefSeq" id="WP_014450441.1">
    <property type="nucleotide sequence ID" value="NC_017094.1"/>
</dbReference>
<dbReference type="OrthoDB" id="5454456at2"/>
<proteinExistence type="predicted"/>
<organism evidence="3 4">
    <name type="scientific">Leptospirillum ferrooxidans (strain C2-3)</name>
    <dbReference type="NCBI Taxonomy" id="1162668"/>
    <lineage>
        <taxon>Bacteria</taxon>
        <taxon>Pseudomonadati</taxon>
        <taxon>Nitrospirota</taxon>
        <taxon>Nitrospiria</taxon>
        <taxon>Nitrospirales</taxon>
        <taxon>Nitrospiraceae</taxon>
        <taxon>Leptospirillum</taxon>
    </lineage>
</organism>
<evidence type="ECO:0000313" key="3">
    <source>
        <dbReference type="EMBL" id="BAM07958.1"/>
    </source>
</evidence>